<accession>A0A0B0ME97</accession>
<name>A0A0B0ME97_GOSAR</name>
<dbReference type="AlphaFoldDB" id="A0A0B0ME97"/>
<gene>
    <name evidence="1" type="ORF">F383_38255</name>
</gene>
<evidence type="ECO:0000313" key="2">
    <source>
        <dbReference type="Proteomes" id="UP000032142"/>
    </source>
</evidence>
<protein>
    <submittedName>
        <fullName evidence="1">Uncharacterized protein</fullName>
    </submittedName>
</protein>
<evidence type="ECO:0000313" key="1">
    <source>
        <dbReference type="EMBL" id="KHF99119.1"/>
    </source>
</evidence>
<organism evidence="1 2">
    <name type="scientific">Gossypium arboreum</name>
    <name type="common">Tree cotton</name>
    <name type="synonym">Gossypium nanking</name>
    <dbReference type="NCBI Taxonomy" id="29729"/>
    <lineage>
        <taxon>Eukaryota</taxon>
        <taxon>Viridiplantae</taxon>
        <taxon>Streptophyta</taxon>
        <taxon>Embryophyta</taxon>
        <taxon>Tracheophyta</taxon>
        <taxon>Spermatophyta</taxon>
        <taxon>Magnoliopsida</taxon>
        <taxon>eudicotyledons</taxon>
        <taxon>Gunneridae</taxon>
        <taxon>Pentapetalae</taxon>
        <taxon>rosids</taxon>
        <taxon>malvids</taxon>
        <taxon>Malvales</taxon>
        <taxon>Malvaceae</taxon>
        <taxon>Malvoideae</taxon>
        <taxon>Gossypium</taxon>
    </lineage>
</organism>
<sequence>MSLPSCGHGTYVHAFHVSDYIPSVQRVIWQIIR</sequence>
<keyword evidence="2" id="KW-1185">Reference proteome</keyword>
<proteinExistence type="predicted"/>
<comment type="caution">
    <text evidence="1">The sequence shown here is derived from an EMBL/GenBank/DDBJ whole genome shotgun (WGS) entry which is preliminary data.</text>
</comment>
<reference evidence="2" key="1">
    <citation type="submission" date="2014-09" db="EMBL/GenBank/DDBJ databases">
        <authorList>
            <person name="Mudge J."/>
            <person name="Ramaraj T."/>
            <person name="Lindquist I.E."/>
            <person name="Bharti A.K."/>
            <person name="Sundararajan A."/>
            <person name="Cameron C.T."/>
            <person name="Woodward J.E."/>
            <person name="May G.D."/>
            <person name="Brubaker C."/>
            <person name="Broadhvest J."/>
            <person name="Wilkins T.A."/>
        </authorList>
    </citation>
    <scope>NUCLEOTIDE SEQUENCE</scope>
    <source>
        <strain evidence="2">cv. AKA8401</strain>
    </source>
</reference>
<dbReference type="Proteomes" id="UP000032142">
    <property type="component" value="Unassembled WGS sequence"/>
</dbReference>
<dbReference type="EMBL" id="JRRC01065167">
    <property type="protein sequence ID" value="KHF99119.1"/>
    <property type="molecule type" value="Genomic_DNA"/>
</dbReference>